<evidence type="ECO:0000256" key="1">
    <source>
        <dbReference type="ARBA" id="ARBA00006583"/>
    </source>
</evidence>
<keyword evidence="6 8" id="KW-0446">Lipid-binding</keyword>
<evidence type="ECO:0000256" key="5">
    <source>
        <dbReference type="ARBA" id="ARBA00022840"/>
    </source>
</evidence>
<evidence type="ECO:0000256" key="8">
    <source>
        <dbReference type="HAMAP-Rule" id="MF_00377"/>
    </source>
</evidence>
<dbReference type="Pfam" id="PF11638">
    <property type="entry name" value="DnaA_N"/>
    <property type="match status" value="1"/>
</dbReference>
<evidence type="ECO:0000259" key="13">
    <source>
        <dbReference type="SMART" id="SM00760"/>
    </source>
</evidence>
<evidence type="ECO:0000256" key="11">
    <source>
        <dbReference type="RuleBase" id="RU004227"/>
    </source>
</evidence>
<dbReference type="HAMAP" id="MF_00377">
    <property type="entry name" value="DnaA_bact"/>
    <property type="match status" value="1"/>
</dbReference>
<dbReference type="Gene3D" id="1.10.1750.10">
    <property type="match status" value="1"/>
</dbReference>
<dbReference type="Gene3D" id="3.30.300.180">
    <property type="match status" value="1"/>
</dbReference>
<dbReference type="GO" id="GO:0005737">
    <property type="term" value="C:cytoplasm"/>
    <property type="evidence" value="ECO:0007669"/>
    <property type="project" value="UniProtKB-SubCell"/>
</dbReference>
<dbReference type="PANTHER" id="PTHR30050:SF2">
    <property type="entry name" value="CHROMOSOMAL REPLICATION INITIATOR PROTEIN DNAA"/>
    <property type="match status" value="1"/>
</dbReference>
<comment type="domain">
    <text evidence="8">Domain I is involved in oligomerization and binding regulators, domain II is flexibile and of varying length in different bacteria, domain III forms the AAA+ region, while domain IV binds dsDNA.</text>
</comment>
<dbReference type="GO" id="GO:0006270">
    <property type="term" value="P:DNA replication initiation"/>
    <property type="evidence" value="ECO:0007669"/>
    <property type="project" value="UniProtKB-UniRule"/>
</dbReference>
<dbReference type="GO" id="GO:0003688">
    <property type="term" value="F:DNA replication origin binding"/>
    <property type="evidence" value="ECO:0007669"/>
    <property type="project" value="UniProtKB-UniRule"/>
</dbReference>
<dbReference type="Gene3D" id="3.40.50.300">
    <property type="entry name" value="P-loop containing nucleotide triphosphate hydrolases"/>
    <property type="match status" value="1"/>
</dbReference>
<feature type="binding site" evidence="8">
    <location>
        <position position="193"/>
    </location>
    <ligand>
        <name>ATP</name>
        <dbReference type="ChEBI" id="CHEBI:30616"/>
    </ligand>
</feature>
<feature type="domain" description="AAA+ ATPase" evidence="12">
    <location>
        <begin position="178"/>
        <end position="313"/>
    </location>
</feature>
<dbReference type="EMBL" id="PFAZ01000009">
    <property type="protein sequence ID" value="PIR88971.1"/>
    <property type="molecule type" value="Genomic_DNA"/>
</dbReference>
<dbReference type="Pfam" id="PF00308">
    <property type="entry name" value="Bac_DnaA"/>
    <property type="match status" value="1"/>
</dbReference>
<dbReference type="InterPro" id="IPR027417">
    <property type="entry name" value="P-loop_NTPase"/>
</dbReference>
<dbReference type="Pfam" id="PF08299">
    <property type="entry name" value="Bac_DnaA_C"/>
    <property type="match status" value="1"/>
</dbReference>
<evidence type="ECO:0000256" key="3">
    <source>
        <dbReference type="ARBA" id="ARBA00022705"/>
    </source>
</evidence>
<evidence type="ECO:0000313" key="15">
    <source>
        <dbReference type="Proteomes" id="UP000231157"/>
    </source>
</evidence>
<dbReference type="SUPFAM" id="SSF48295">
    <property type="entry name" value="TrpR-like"/>
    <property type="match status" value="1"/>
</dbReference>
<feature type="binding site" evidence="8">
    <location>
        <position position="192"/>
    </location>
    <ligand>
        <name>ATP</name>
        <dbReference type="ChEBI" id="CHEBI:30616"/>
    </ligand>
</feature>
<protein>
    <recommendedName>
        <fullName evidence="8 9">Chromosomal replication initiator protein DnaA</fullName>
    </recommendedName>
</protein>
<evidence type="ECO:0000256" key="6">
    <source>
        <dbReference type="ARBA" id="ARBA00023121"/>
    </source>
</evidence>
<dbReference type="InterPro" id="IPR013317">
    <property type="entry name" value="DnaA_dom"/>
</dbReference>
<comment type="caution">
    <text evidence="14">The sequence shown here is derived from an EMBL/GenBank/DDBJ whole genome shotgun (WGS) entry which is preliminary data.</text>
</comment>
<evidence type="ECO:0000256" key="7">
    <source>
        <dbReference type="ARBA" id="ARBA00023125"/>
    </source>
</evidence>
<dbReference type="InterPro" id="IPR001957">
    <property type="entry name" value="Chromosome_initiator_DnaA"/>
</dbReference>
<evidence type="ECO:0000256" key="9">
    <source>
        <dbReference type="NCBIfam" id="TIGR00362"/>
    </source>
</evidence>
<dbReference type="InterPro" id="IPR010921">
    <property type="entry name" value="Trp_repressor/repl_initiator"/>
</dbReference>
<dbReference type="NCBIfam" id="TIGR00362">
    <property type="entry name" value="DnaA"/>
    <property type="match status" value="1"/>
</dbReference>
<dbReference type="InterPro" id="IPR013159">
    <property type="entry name" value="DnaA_C"/>
</dbReference>
<comment type="function">
    <text evidence="8 10">Plays an essential role in the initiation and regulation of chromosomal replication. ATP-DnaA binds to the origin of replication (oriC) to initiate formation of the DNA replication initiation complex once per cell cycle. Binds the DnaA box (a 9 base pair repeat at the origin) and separates the double-stranded (ds)DNA. Forms a right-handed helical filament on oriC DNA; dsDNA binds to the exterior of the filament while single-stranded (ss)DNA is stabiized in the filament's interior. The ATP-DnaA-oriC complex binds and stabilizes one strand of the AT-rich DNA unwinding element (DUE), permitting loading of DNA polymerase. After initiation quickly degrades to an ADP-DnaA complex that is not apt for DNA replication. Binds acidic phospholipids.</text>
</comment>
<keyword evidence="5 8" id="KW-0067">ATP-binding</keyword>
<organism evidence="14 15">
    <name type="scientific">Candidatus Harrisonbacteria bacterium CG10_big_fil_rev_8_21_14_0_10_40_38</name>
    <dbReference type="NCBI Taxonomy" id="1974583"/>
    <lineage>
        <taxon>Bacteria</taxon>
        <taxon>Candidatus Harrisoniibacteriota</taxon>
    </lineage>
</organism>
<evidence type="ECO:0000256" key="10">
    <source>
        <dbReference type="RuleBase" id="RU000577"/>
    </source>
</evidence>
<dbReference type="InterPro" id="IPR024633">
    <property type="entry name" value="DnaA_N_dom"/>
</dbReference>
<dbReference type="Proteomes" id="UP000231157">
    <property type="component" value="Unassembled WGS sequence"/>
</dbReference>
<dbReference type="PANTHER" id="PTHR30050">
    <property type="entry name" value="CHROMOSOMAL REPLICATION INITIATOR PROTEIN DNAA"/>
    <property type="match status" value="1"/>
</dbReference>
<evidence type="ECO:0000259" key="12">
    <source>
        <dbReference type="SMART" id="SM00382"/>
    </source>
</evidence>
<dbReference type="SMART" id="SM00760">
    <property type="entry name" value="Bac_DnaA_C"/>
    <property type="match status" value="1"/>
</dbReference>
<keyword evidence="3 8" id="KW-0235">DNA replication</keyword>
<comment type="subunit">
    <text evidence="8">Oligomerizes as a right-handed, spiral filament on DNA at oriC.</text>
</comment>
<name>A0A2H0URF3_9BACT</name>
<feature type="domain" description="Chromosomal replication initiator DnaA C-terminal" evidence="13">
    <location>
        <begin position="390"/>
        <end position="459"/>
    </location>
</feature>
<feature type="binding site" evidence="8">
    <location>
        <position position="191"/>
    </location>
    <ligand>
        <name>ATP</name>
        <dbReference type="ChEBI" id="CHEBI:30616"/>
    </ligand>
</feature>
<feature type="region of interest" description="Domain I, interacts with DnaA modulators" evidence="8">
    <location>
        <begin position="1"/>
        <end position="130"/>
    </location>
</feature>
<feature type="binding site" evidence="8">
    <location>
        <position position="189"/>
    </location>
    <ligand>
        <name>ATP</name>
        <dbReference type="ChEBI" id="CHEBI:30616"/>
    </ligand>
</feature>
<evidence type="ECO:0000256" key="4">
    <source>
        <dbReference type="ARBA" id="ARBA00022741"/>
    </source>
</evidence>
<dbReference type="GO" id="GO:0006275">
    <property type="term" value="P:regulation of DNA replication"/>
    <property type="evidence" value="ECO:0007669"/>
    <property type="project" value="UniProtKB-UniRule"/>
</dbReference>
<keyword evidence="7 8" id="KW-0238">DNA-binding</keyword>
<dbReference type="Gene3D" id="1.10.8.60">
    <property type="match status" value="1"/>
</dbReference>
<dbReference type="GO" id="GO:0005524">
    <property type="term" value="F:ATP binding"/>
    <property type="evidence" value="ECO:0007669"/>
    <property type="project" value="UniProtKB-UniRule"/>
</dbReference>
<sequence>MAEKSIASIDRDESVKYIERAIKTFKKNKPMDLEKFWQSALAEIELQISRPNFVTWFRNSRLIEKQDGNALIALPNNFSKEWIENRYYKTILKALRNLDESTKKIDFIVVPQNQTNSIKNDIIKKRQEDTSQLSFSEFKVDPETNLNQRYDLNSFIVGKSNELAFAATQSIIQEVGTKYNPLFIYGGVGLGKTHLIQATGNAIKNLYRGKVRVKYVSSEKFTNDVIWAIRNKRMETIKEKYRLIDVLMIDDIQFIGGKTATEEEFFHTFNALYEHNKQIIISSDRAPKFIPTLEERLRSRFEGGMIADIGYPDYELRCAIIKSKTQEKQIDIDDETINTIASKVQKNIRELEGVINKIIFYQSRNNEESISSIVNKVIEETTQKPIKSININQIIKIVAEYYEISPIDILNRSRKKEIAESRQITMYLLRDLLKLSYPYIGRKLGKRDHTTAIYAYEKIAKELQKNPNLNQKIMAIKELIEKDGGDS</sequence>
<dbReference type="GO" id="GO:0008289">
    <property type="term" value="F:lipid binding"/>
    <property type="evidence" value="ECO:0007669"/>
    <property type="project" value="UniProtKB-KW"/>
</dbReference>
<keyword evidence="4 8" id="KW-0547">Nucleotide-binding</keyword>
<feature type="region of interest" description="Domain IV, binds dsDNA" evidence="8">
    <location>
        <begin position="363"/>
        <end position="487"/>
    </location>
</feature>
<dbReference type="InterPro" id="IPR038454">
    <property type="entry name" value="DnaA_N_sf"/>
</dbReference>
<gene>
    <name evidence="8 14" type="primary">dnaA</name>
    <name evidence="14" type="ORF">COU07_03725</name>
</gene>
<dbReference type="AlphaFoldDB" id="A0A2H0URF3"/>
<proteinExistence type="inferred from homology"/>
<dbReference type="InterPro" id="IPR020591">
    <property type="entry name" value="Chromosome_initiator_DnaA-like"/>
</dbReference>
<comment type="similarity">
    <text evidence="1 8 11">Belongs to the DnaA family.</text>
</comment>
<comment type="subcellular location">
    <subcellularLocation>
        <location evidence="8">Cytoplasm</location>
    </subcellularLocation>
</comment>
<keyword evidence="2 8" id="KW-0963">Cytoplasm</keyword>
<evidence type="ECO:0000313" key="14">
    <source>
        <dbReference type="EMBL" id="PIR88971.1"/>
    </source>
</evidence>
<dbReference type="GO" id="GO:0005886">
    <property type="term" value="C:plasma membrane"/>
    <property type="evidence" value="ECO:0007669"/>
    <property type="project" value="TreeGrafter"/>
</dbReference>
<accession>A0A2H0URF3</accession>
<dbReference type="PRINTS" id="PR00051">
    <property type="entry name" value="DNAA"/>
</dbReference>
<evidence type="ECO:0000256" key="2">
    <source>
        <dbReference type="ARBA" id="ARBA00022490"/>
    </source>
</evidence>
<dbReference type="FunFam" id="3.40.50.300:FF:000668">
    <property type="entry name" value="Chromosomal replication initiator protein DnaA"/>
    <property type="match status" value="1"/>
</dbReference>
<dbReference type="SUPFAM" id="SSF52540">
    <property type="entry name" value="P-loop containing nucleoside triphosphate hydrolases"/>
    <property type="match status" value="1"/>
</dbReference>
<dbReference type="CDD" id="cd00009">
    <property type="entry name" value="AAA"/>
    <property type="match status" value="1"/>
</dbReference>
<dbReference type="InterPro" id="IPR003593">
    <property type="entry name" value="AAA+_ATPase"/>
</dbReference>
<dbReference type="CDD" id="cd06571">
    <property type="entry name" value="Bac_DnaA_C"/>
    <property type="match status" value="1"/>
</dbReference>
<dbReference type="SMART" id="SM00382">
    <property type="entry name" value="AAA"/>
    <property type="match status" value="1"/>
</dbReference>
<reference evidence="15" key="1">
    <citation type="submission" date="2017-09" db="EMBL/GenBank/DDBJ databases">
        <title>Depth-based differentiation of microbial function through sediment-hosted aquifers and enrichment of novel symbionts in the deep terrestrial subsurface.</title>
        <authorList>
            <person name="Probst A.J."/>
            <person name="Ladd B."/>
            <person name="Jarett J.K."/>
            <person name="Geller-Mcgrath D.E."/>
            <person name="Sieber C.M.K."/>
            <person name="Emerson J.B."/>
            <person name="Anantharaman K."/>
            <person name="Thomas B.C."/>
            <person name="Malmstrom R."/>
            <person name="Stieglmeier M."/>
            <person name="Klingl A."/>
            <person name="Woyke T."/>
            <person name="Ryan C.M."/>
            <person name="Banfield J.F."/>
        </authorList>
    </citation>
    <scope>NUCLEOTIDE SEQUENCE [LARGE SCALE GENOMIC DNA]</scope>
</reference>
<comment type="caution">
    <text evidence="8">Lacks conserved residue(s) required for the propagation of feature annotation.</text>
</comment>